<feature type="binding site" evidence="4">
    <location>
        <position position="66"/>
    </location>
    <ligand>
        <name>Mg(2+)</name>
        <dbReference type="ChEBI" id="CHEBI:18420"/>
    </ligand>
</feature>
<keyword evidence="5" id="KW-1185">Reference proteome</keyword>
<dbReference type="PANTHER" id="PTHR19288">
    <property type="entry name" value="4-NITROPHENYLPHOSPHATASE-RELATED"/>
    <property type="match status" value="1"/>
</dbReference>
<dbReference type="GO" id="GO:0005737">
    <property type="term" value="C:cytoplasm"/>
    <property type="evidence" value="ECO:0007669"/>
    <property type="project" value="TreeGrafter"/>
</dbReference>
<evidence type="ECO:0000256" key="4">
    <source>
        <dbReference type="PIRSR" id="PIRSR000915-3"/>
    </source>
</evidence>
<dbReference type="Pfam" id="PF13344">
    <property type="entry name" value="Hydrolase_6"/>
    <property type="match status" value="1"/>
</dbReference>
<feature type="active site" description="Nucleophile" evidence="2">
    <location>
        <position position="66"/>
    </location>
</feature>
<dbReference type="PIRSF" id="PIRSF000915">
    <property type="entry name" value="PGP-type_phosphatase"/>
    <property type="match status" value="1"/>
</dbReference>
<reference evidence="6" key="1">
    <citation type="submission" date="2025-08" db="UniProtKB">
        <authorList>
            <consortium name="RefSeq"/>
        </authorList>
    </citation>
    <scope>IDENTIFICATION</scope>
    <source>
        <tissue evidence="6">Gonads</tissue>
    </source>
</reference>
<name>A0A1S3KGU6_LINAN</name>
<feature type="active site" description="Proton donor" evidence="2">
    <location>
        <position position="68"/>
    </location>
</feature>
<dbReference type="InParanoid" id="A0A1S3KGU6"/>
<evidence type="ECO:0000313" key="6">
    <source>
        <dbReference type="RefSeq" id="XP_013421451.1"/>
    </source>
</evidence>
<proteinExistence type="predicted"/>
<evidence type="ECO:0000256" key="2">
    <source>
        <dbReference type="PIRSR" id="PIRSR000915-1"/>
    </source>
</evidence>
<evidence type="ECO:0000313" key="5">
    <source>
        <dbReference type="Proteomes" id="UP000085678"/>
    </source>
</evidence>
<keyword evidence="4" id="KW-0460">Magnesium</keyword>
<dbReference type="AlphaFoldDB" id="A0A1S3KGU6"/>
<dbReference type="InterPro" id="IPR023214">
    <property type="entry name" value="HAD_sf"/>
</dbReference>
<evidence type="ECO:0000256" key="1">
    <source>
        <dbReference type="ARBA" id="ARBA00022801"/>
    </source>
</evidence>
<dbReference type="NCBIfam" id="TIGR01452">
    <property type="entry name" value="PGP_euk"/>
    <property type="match status" value="1"/>
</dbReference>
<comment type="cofactor">
    <cofactor evidence="4">
        <name>Mg(2+)</name>
        <dbReference type="ChEBI" id="CHEBI:18420"/>
    </cofactor>
    <text evidence="4">Divalent metal ions. Mg(2+) is the most effective.</text>
</comment>
<accession>A0A1S3KGU6</accession>
<dbReference type="InterPro" id="IPR036412">
    <property type="entry name" value="HAD-like_sf"/>
</dbReference>
<dbReference type="GeneID" id="106181573"/>
<dbReference type="SUPFAM" id="SSF56784">
    <property type="entry name" value="HAD-like"/>
    <property type="match status" value="1"/>
</dbReference>
<dbReference type="GO" id="GO:0016791">
    <property type="term" value="F:phosphatase activity"/>
    <property type="evidence" value="ECO:0007669"/>
    <property type="project" value="InterPro"/>
</dbReference>
<dbReference type="OrthoDB" id="413953at2759"/>
<keyword evidence="1" id="KW-0378">Hydrolase</keyword>
<keyword evidence="4" id="KW-0479">Metal-binding</keyword>
<dbReference type="InterPro" id="IPR006357">
    <property type="entry name" value="HAD-SF_hydro_IIA"/>
</dbReference>
<dbReference type="KEGG" id="lak:106181573"/>
<dbReference type="STRING" id="7574.A0A1S3KGU6"/>
<dbReference type="NCBIfam" id="TIGR01460">
    <property type="entry name" value="HAD-SF-IIA"/>
    <property type="match status" value="1"/>
</dbReference>
<dbReference type="Pfam" id="PF13242">
    <property type="entry name" value="Hydrolase_like"/>
    <property type="match status" value="1"/>
</dbReference>
<gene>
    <name evidence="6" type="primary">LOC106181573</name>
</gene>
<dbReference type="PANTHER" id="PTHR19288:SF93">
    <property type="entry name" value="FI11325P-RELATED"/>
    <property type="match status" value="1"/>
</dbReference>
<dbReference type="Gene3D" id="3.40.50.1000">
    <property type="entry name" value="HAD superfamily/HAD-like"/>
    <property type="match status" value="2"/>
</dbReference>
<sequence>MEGFRATRTILSLTRSSYVVWRQVLRKESTISPQTNLIQDLSYLKQEPKLAAASEIVKRYDTFLFDVDGVLWNTDESPIPGITDSLEKLKELDKTVILVTNNSINSRKYLQKVIKRRLGYDFPKENIFTVAYTAALFVKEIANVQGTVYLMGSPGMASEMDDLEINHVGFGPDPDPPSMDPQEILQRPLHENIGAVVVGMDPYIGFNKFSKAASYLYNPNCYYVATNCFEGGLHVGQGKVMPITGTFVTALNFLSKREPVVIGKPHKYMLECIETKHFIQRGRTIMVGDNLRADIGFAKTVGIDSLLVLSGANNLQDVQENLESDCPSKKNLIPDYYAMSLADLCKSL</sequence>
<dbReference type="RefSeq" id="XP_013421451.1">
    <property type="nucleotide sequence ID" value="XM_013565997.2"/>
</dbReference>
<evidence type="ECO:0000256" key="3">
    <source>
        <dbReference type="PIRSR" id="PIRSR000915-2"/>
    </source>
</evidence>
<dbReference type="InterPro" id="IPR006349">
    <property type="entry name" value="PGP_euk"/>
</dbReference>
<feature type="binding site" evidence="3">
    <location>
        <position position="264"/>
    </location>
    <ligand>
        <name>substrate</name>
    </ligand>
</feature>
<dbReference type="Proteomes" id="UP000085678">
    <property type="component" value="Unplaced"/>
</dbReference>
<dbReference type="GO" id="GO:0046872">
    <property type="term" value="F:metal ion binding"/>
    <property type="evidence" value="ECO:0007669"/>
    <property type="project" value="UniProtKB-KW"/>
</dbReference>
<protein>
    <submittedName>
        <fullName evidence="6">Glycerol-3-phosphate phosphatase</fullName>
    </submittedName>
</protein>
<organism evidence="5 6">
    <name type="scientific">Lingula anatina</name>
    <name type="common">Brachiopod</name>
    <name type="synonym">Lingula unguis</name>
    <dbReference type="NCBI Taxonomy" id="7574"/>
    <lineage>
        <taxon>Eukaryota</taxon>
        <taxon>Metazoa</taxon>
        <taxon>Spiralia</taxon>
        <taxon>Lophotrochozoa</taxon>
        <taxon>Brachiopoda</taxon>
        <taxon>Linguliformea</taxon>
        <taxon>Lingulata</taxon>
        <taxon>Lingulida</taxon>
        <taxon>Linguloidea</taxon>
        <taxon>Lingulidae</taxon>
        <taxon>Lingula</taxon>
    </lineage>
</organism>
<feature type="binding site" evidence="4">
    <location>
        <position position="289"/>
    </location>
    <ligand>
        <name>Mg(2+)</name>
        <dbReference type="ChEBI" id="CHEBI:18420"/>
    </ligand>
</feature>
<feature type="binding site" evidence="4">
    <location>
        <position position="68"/>
    </location>
    <ligand>
        <name>Mg(2+)</name>
        <dbReference type="ChEBI" id="CHEBI:18420"/>
    </ligand>
</feature>
<dbReference type="OMA" id="GHISYTK"/>